<feature type="region of interest" description="Disordered" evidence="1">
    <location>
        <begin position="139"/>
        <end position="175"/>
    </location>
</feature>
<evidence type="ECO:0000313" key="3">
    <source>
        <dbReference type="Proteomes" id="UP000275267"/>
    </source>
</evidence>
<gene>
    <name evidence="2" type="ORF">C2845_PM15G07300</name>
</gene>
<feature type="compositionally biased region" description="Basic residues" evidence="1">
    <location>
        <begin position="194"/>
        <end position="216"/>
    </location>
</feature>
<dbReference type="InterPro" id="IPR003615">
    <property type="entry name" value="HNH_nuc"/>
</dbReference>
<keyword evidence="2" id="KW-0540">Nuclease</keyword>
<dbReference type="PANTHER" id="PTHR33427:SF1">
    <property type="entry name" value="F6A14.21 PROTEIN"/>
    <property type="match status" value="1"/>
</dbReference>
<feature type="region of interest" description="Disordered" evidence="1">
    <location>
        <begin position="57"/>
        <end position="126"/>
    </location>
</feature>
<dbReference type="GO" id="GO:0004519">
    <property type="term" value="F:endonuclease activity"/>
    <property type="evidence" value="ECO:0007669"/>
    <property type="project" value="UniProtKB-KW"/>
</dbReference>
<feature type="compositionally biased region" description="Polar residues" evidence="1">
    <location>
        <begin position="147"/>
        <end position="164"/>
    </location>
</feature>
<evidence type="ECO:0000313" key="2">
    <source>
        <dbReference type="EMBL" id="RLM75324.1"/>
    </source>
</evidence>
<dbReference type="STRING" id="4540.A0A3L6Q9J7"/>
<feature type="compositionally biased region" description="Basic and acidic residues" evidence="1">
    <location>
        <begin position="79"/>
        <end position="93"/>
    </location>
</feature>
<name>A0A3L6Q9J7_PANMI</name>
<dbReference type="Gene3D" id="1.10.30.50">
    <property type="match status" value="1"/>
</dbReference>
<organism evidence="2 3">
    <name type="scientific">Panicum miliaceum</name>
    <name type="common">Proso millet</name>
    <name type="synonym">Broomcorn millet</name>
    <dbReference type="NCBI Taxonomy" id="4540"/>
    <lineage>
        <taxon>Eukaryota</taxon>
        <taxon>Viridiplantae</taxon>
        <taxon>Streptophyta</taxon>
        <taxon>Embryophyta</taxon>
        <taxon>Tracheophyta</taxon>
        <taxon>Spermatophyta</taxon>
        <taxon>Magnoliopsida</taxon>
        <taxon>Liliopsida</taxon>
        <taxon>Poales</taxon>
        <taxon>Poaceae</taxon>
        <taxon>PACMAD clade</taxon>
        <taxon>Panicoideae</taxon>
        <taxon>Panicodae</taxon>
        <taxon>Paniceae</taxon>
        <taxon>Panicinae</taxon>
        <taxon>Panicum</taxon>
        <taxon>Panicum sect. Panicum</taxon>
    </lineage>
</organism>
<protein>
    <submittedName>
        <fullName evidence="2">HNH endonuclease domain protein</fullName>
    </submittedName>
</protein>
<dbReference type="EMBL" id="PQIB02000013">
    <property type="protein sequence ID" value="RLM75324.1"/>
    <property type="molecule type" value="Genomic_DNA"/>
</dbReference>
<dbReference type="PANTHER" id="PTHR33427">
    <property type="entry name" value="HNH ENDONUCLEASE"/>
    <property type="match status" value="1"/>
</dbReference>
<dbReference type="AlphaFoldDB" id="A0A3L6Q9J7"/>
<reference evidence="3" key="1">
    <citation type="journal article" date="2019" name="Nat. Commun.">
        <title>The genome of broomcorn millet.</title>
        <authorList>
            <person name="Zou C."/>
            <person name="Miki D."/>
            <person name="Li D."/>
            <person name="Tang Q."/>
            <person name="Xiao L."/>
            <person name="Rajput S."/>
            <person name="Deng P."/>
            <person name="Jia W."/>
            <person name="Huang R."/>
            <person name="Zhang M."/>
            <person name="Sun Y."/>
            <person name="Hu J."/>
            <person name="Fu X."/>
            <person name="Schnable P.S."/>
            <person name="Li F."/>
            <person name="Zhang H."/>
            <person name="Feng B."/>
            <person name="Zhu X."/>
            <person name="Liu R."/>
            <person name="Schnable J.C."/>
            <person name="Zhu J.-K."/>
            <person name="Zhang H."/>
        </authorList>
    </citation>
    <scope>NUCLEOTIDE SEQUENCE [LARGE SCALE GENOMIC DNA]</scope>
</reference>
<keyword evidence="2" id="KW-0255">Endonuclease</keyword>
<dbReference type="CDD" id="cd00085">
    <property type="entry name" value="HNHc"/>
    <property type="match status" value="1"/>
</dbReference>
<comment type="caution">
    <text evidence="2">The sequence shown here is derived from an EMBL/GenBank/DDBJ whole genome shotgun (WGS) entry which is preliminary data.</text>
</comment>
<proteinExistence type="predicted"/>
<accession>A0A3L6Q9J7</accession>
<evidence type="ECO:0000256" key="1">
    <source>
        <dbReference type="SAM" id="MobiDB-lite"/>
    </source>
</evidence>
<dbReference type="Proteomes" id="UP000275267">
    <property type="component" value="Unassembled WGS sequence"/>
</dbReference>
<feature type="region of interest" description="Disordered" evidence="1">
    <location>
        <begin position="190"/>
        <end position="229"/>
    </location>
</feature>
<sequence length="386" mass="42805">MSTPEKTNSERNFSICNPRWIIGTVELAAAKKAVALAPASARVMYNTNMDKSGRVALGDVSNTCDSRNQQPSHQTPQADDPKELKRQRERERYANQTGGVQDAPEQAHNVTPSTGPIRADDKEESEWLHRSDCFIRDLGCGQGGSAPDQSQPRTTGKMSNNQEDVSPESMVEDGNSKGLGMLIVLKSAFDNSPKKKSPGKKGGAKAKKHLIKRRAVGTKDGESSPNLDDGRIFNQYEKELCWMKADEVPERDPNRWRADATGNKVCKGYIGKFGLFGFEYDHIDPYAEGEETDIGNCQILQREVNRAKSDKKEFSLEKMKNASPFLHYTNHEMDVAEIAANGGIFRPTRVCRVLTAGEDGGTYARKDDLPRCVNSHSLDEGYLEVF</sequence>
<keyword evidence="2" id="KW-0378">Hydrolase</keyword>
<feature type="compositionally biased region" description="Basic and acidic residues" evidence="1">
    <location>
        <begin position="217"/>
        <end position="229"/>
    </location>
</feature>
<feature type="compositionally biased region" description="Polar residues" evidence="1">
    <location>
        <begin position="60"/>
        <end position="77"/>
    </location>
</feature>
<keyword evidence="3" id="KW-1185">Reference proteome</keyword>